<protein>
    <submittedName>
        <fullName evidence="1">Uncharacterized protein</fullName>
    </submittedName>
</protein>
<reference evidence="1" key="1">
    <citation type="submission" date="2021-06" db="EMBL/GenBank/DDBJ databases">
        <title>44 bacteria genomes isolated from Dapeng, Shenzhen.</title>
        <authorList>
            <person name="Zheng W."/>
            <person name="Yu S."/>
            <person name="Huang Y."/>
        </authorList>
    </citation>
    <scope>NUCLEOTIDE SEQUENCE</scope>
    <source>
        <strain evidence="1">DP5N28-2</strain>
    </source>
</reference>
<proteinExistence type="predicted"/>
<comment type="caution">
    <text evidence="1">The sequence shown here is derived from an EMBL/GenBank/DDBJ whole genome shotgun (WGS) entry which is preliminary data.</text>
</comment>
<dbReference type="Proteomes" id="UP000753961">
    <property type="component" value="Unassembled WGS sequence"/>
</dbReference>
<evidence type="ECO:0000313" key="2">
    <source>
        <dbReference type="Proteomes" id="UP000753961"/>
    </source>
</evidence>
<organism evidence="1 2">
    <name type="scientific">Membranihabitans marinus</name>
    <dbReference type="NCBI Taxonomy" id="1227546"/>
    <lineage>
        <taxon>Bacteria</taxon>
        <taxon>Pseudomonadati</taxon>
        <taxon>Bacteroidota</taxon>
        <taxon>Saprospiria</taxon>
        <taxon>Saprospirales</taxon>
        <taxon>Saprospiraceae</taxon>
        <taxon>Membranihabitans</taxon>
    </lineage>
</organism>
<dbReference type="EMBL" id="JAHVHU010000019">
    <property type="protein sequence ID" value="MBY5959881.1"/>
    <property type="molecule type" value="Genomic_DNA"/>
</dbReference>
<sequence>MAVRQVQMHGGMTEYSRIATQTKDGKSIFDEDKLMKPRLSRGKRFGEPWMSVPTCPRLGCERALSRG</sequence>
<dbReference type="RefSeq" id="WP_222581419.1">
    <property type="nucleotide sequence ID" value="NZ_JAHVHU010000019.1"/>
</dbReference>
<keyword evidence="2" id="KW-1185">Reference proteome</keyword>
<evidence type="ECO:0000313" key="1">
    <source>
        <dbReference type="EMBL" id="MBY5959881.1"/>
    </source>
</evidence>
<accession>A0A953I017</accession>
<gene>
    <name evidence="1" type="ORF">KUV50_17130</name>
</gene>
<name>A0A953I017_9BACT</name>
<dbReference type="AlphaFoldDB" id="A0A953I017"/>